<reference evidence="1 2" key="1">
    <citation type="submission" date="2019-12" db="EMBL/GenBank/DDBJ databases">
        <authorList>
            <person name="Floudas D."/>
            <person name="Bentzer J."/>
            <person name="Ahren D."/>
            <person name="Johansson T."/>
            <person name="Persson P."/>
            <person name="Tunlid A."/>
        </authorList>
    </citation>
    <scope>NUCLEOTIDE SEQUENCE [LARGE SCALE GENOMIC DNA]</scope>
    <source>
        <strain evidence="1 2">CBS 102.39</strain>
    </source>
</reference>
<comment type="caution">
    <text evidence="1">The sequence shown here is derived from an EMBL/GenBank/DDBJ whole genome shotgun (WGS) entry which is preliminary data.</text>
</comment>
<dbReference type="Proteomes" id="UP000521872">
    <property type="component" value="Unassembled WGS sequence"/>
</dbReference>
<evidence type="ECO:0000313" key="1">
    <source>
        <dbReference type="EMBL" id="KAF4611083.1"/>
    </source>
</evidence>
<evidence type="ECO:0000313" key="2">
    <source>
        <dbReference type="Proteomes" id="UP000521872"/>
    </source>
</evidence>
<dbReference type="Gene3D" id="1.20.1280.50">
    <property type="match status" value="1"/>
</dbReference>
<protein>
    <recommendedName>
        <fullName evidence="3">F-box domain-containing protein</fullName>
    </recommendedName>
</protein>
<gene>
    <name evidence="1" type="ORF">D9613_006499</name>
</gene>
<dbReference type="EMBL" id="JAACJL010000058">
    <property type="protein sequence ID" value="KAF4611083.1"/>
    <property type="molecule type" value="Genomic_DNA"/>
</dbReference>
<organism evidence="1 2">
    <name type="scientific">Agrocybe pediades</name>
    <dbReference type="NCBI Taxonomy" id="84607"/>
    <lineage>
        <taxon>Eukaryota</taxon>
        <taxon>Fungi</taxon>
        <taxon>Dikarya</taxon>
        <taxon>Basidiomycota</taxon>
        <taxon>Agaricomycotina</taxon>
        <taxon>Agaricomycetes</taxon>
        <taxon>Agaricomycetidae</taxon>
        <taxon>Agaricales</taxon>
        <taxon>Agaricineae</taxon>
        <taxon>Strophariaceae</taxon>
        <taxon>Agrocybe</taxon>
    </lineage>
</organism>
<sequence length="557" mass="62718">MAQTCHSGLTIDATLMPASSKQIANPDVLWEIFSLLASFDQYNSQPLKTLRIASHVCTSWRQLILSSPLLWARIINVDELIQMTDDWRTEVIRRTGDAVLSIRGTGYRVSAKSERFIVFLLRDNWYRIKYIQIFLSSLSLHRPSVFSQILQTPAPNLEYFAVECGSLETGFPNNRRNQEVEGSEDLVVGGDSWTCHSVSFGGQAPKLKHFSCADLLLPPAEQFCFLQVVHLECGETNGEVLLNALAFMPKIETLHVHIIEDLPNIPIFSPTNIVFLPHLHHVRITTDTVWQVGLTILISLRPCPGFQLEFDVREGQGDITIAGGDVIKDVLSRFLTDTSGELKENTLEVKLYGDVFYMFTPDKFRLDFYCWNCVAPLIRILSIPQAAFLQATELNIDIIRENQETDEIIANFFSSLAVAHSLCTNSETLAYIHELSLGYPDKHLLPALKHLELRGYEMGLANMIEEFLGYRRDAYGTPIQSITASGLWGANLCNLERFDGILFRGYFGDTEVCYVCGSGSPETLDFTATAAQTEDPAIRRMEIDRLLTELSGEEEEE</sequence>
<dbReference type="AlphaFoldDB" id="A0A8H4VIM7"/>
<keyword evidence="2" id="KW-1185">Reference proteome</keyword>
<proteinExistence type="predicted"/>
<name>A0A8H4VIM7_9AGAR</name>
<accession>A0A8H4VIM7</accession>
<dbReference type="SUPFAM" id="SSF81383">
    <property type="entry name" value="F-box domain"/>
    <property type="match status" value="1"/>
</dbReference>
<dbReference type="InterPro" id="IPR036047">
    <property type="entry name" value="F-box-like_dom_sf"/>
</dbReference>
<evidence type="ECO:0008006" key="3">
    <source>
        <dbReference type="Google" id="ProtNLM"/>
    </source>
</evidence>